<dbReference type="Pfam" id="PF03480">
    <property type="entry name" value="DctP"/>
    <property type="match status" value="1"/>
</dbReference>
<evidence type="ECO:0000313" key="5">
    <source>
        <dbReference type="Proteomes" id="UP001597282"/>
    </source>
</evidence>
<keyword evidence="3" id="KW-0732">Signal</keyword>
<evidence type="ECO:0000256" key="1">
    <source>
        <dbReference type="ARBA" id="ARBA00009023"/>
    </source>
</evidence>
<evidence type="ECO:0000256" key="2">
    <source>
        <dbReference type="ARBA" id="ARBA00022448"/>
    </source>
</evidence>
<dbReference type="InterPro" id="IPR018389">
    <property type="entry name" value="DctP_fam"/>
</dbReference>
<dbReference type="NCBIfam" id="NF037995">
    <property type="entry name" value="TRAP_S1"/>
    <property type="match status" value="1"/>
</dbReference>
<dbReference type="PANTHER" id="PTHR33376">
    <property type="match status" value="1"/>
</dbReference>
<evidence type="ECO:0000313" key="4">
    <source>
        <dbReference type="EMBL" id="MFD1425317.1"/>
    </source>
</evidence>
<dbReference type="InterPro" id="IPR004682">
    <property type="entry name" value="TRAP_DctP"/>
</dbReference>
<dbReference type="PIRSF" id="PIRSF006470">
    <property type="entry name" value="DctB"/>
    <property type="match status" value="1"/>
</dbReference>
<sequence length="343" mass="40164">MRLFIGTSVLTILSLTLLFFNPFFQTNGIYDDEQQGLNEQIVIKFSHVVAENTPKGLAAQKFAELASQKTNGKVKVDVFPNAVLYSDEEEMDALMQGDVQMIAPTYSNLTDFMPEWQVLDLPFIFRNHDDVERVFTGPVGNHLLKLLEEKNIKGMAFWSNGFKQMISNEKSLVHLEDFQGQTFRIMPSPVIEEQFQLFGGHPIPVPFPEVYQELETHRVDGLENTISNIFSKRFYQVQHYLTLSNHGYLGYAVLMNKPFWDQLPRPIQRQLSEAMEETTVWILKQSKHMNEQQFEWLKKQSQLEITILPEKEKQKWMEQMKPVYDRYRQRFGNQLLQEIHPPQ</sequence>
<dbReference type="EMBL" id="JBHTNU010000001">
    <property type="protein sequence ID" value="MFD1425317.1"/>
    <property type="molecule type" value="Genomic_DNA"/>
</dbReference>
<accession>A0ABW4C3L3</accession>
<dbReference type="PANTHER" id="PTHR33376:SF7">
    <property type="entry name" value="C4-DICARBOXYLATE-BINDING PROTEIN DCTB"/>
    <property type="match status" value="1"/>
</dbReference>
<name>A0ABW4C3L3_9BACL</name>
<organism evidence="4 5">
    <name type="scientific">Kroppenstedtia sanguinis</name>
    <dbReference type="NCBI Taxonomy" id="1380684"/>
    <lineage>
        <taxon>Bacteria</taxon>
        <taxon>Bacillati</taxon>
        <taxon>Bacillota</taxon>
        <taxon>Bacilli</taxon>
        <taxon>Bacillales</taxon>
        <taxon>Thermoactinomycetaceae</taxon>
        <taxon>Kroppenstedtia</taxon>
    </lineage>
</organism>
<keyword evidence="5" id="KW-1185">Reference proteome</keyword>
<dbReference type="NCBIfam" id="TIGR00787">
    <property type="entry name" value="dctP"/>
    <property type="match status" value="1"/>
</dbReference>
<evidence type="ECO:0000256" key="3">
    <source>
        <dbReference type="ARBA" id="ARBA00022729"/>
    </source>
</evidence>
<reference evidence="5" key="1">
    <citation type="journal article" date="2019" name="Int. J. Syst. Evol. Microbiol.">
        <title>The Global Catalogue of Microorganisms (GCM) 10K type strain sequencing project: providing services to taxonomists for standard genome sequencing and annotation.</title>
        <authorList>
            <consortium name="The Broad Institute Genomics Platform"/>
            <consortium name="The Broad Institute Genome Sequencing Center for Infectious Disease"/>
            <person name="Wu L."/>
            <person name="Ma J."/>
        </authorList>
    </citation>
    <scope>NUCLEOTIDE SEQUENCE [LARGE SCALE GENOMIC DNA]</scope>
    <source>
        <strain evidence="5">S1</strain>
    </source>
</reference>
<dbReference type="InterPro" id="IPR038404">
    <property type="entry name" value="TRAP_DctP_sf"/>
</dbReference>
<comment type="similarity">
    <text evidence="1">Belongs to the bacterial solute-binding protein 7 family.</text>
</comment>
<gene>
    <name evidence="4" type="ORF">ACFQ4Y_00005</name>
</gene>
<dbReference type="RefSeq" id="WP_380161963.1">
    <property type="nucleotide sequence ID" value="NZ_JBHTNU010000001.1"/>
</dbReference>
<dbReference type="Proteomes" id="UP001597282">
    <property type="component" value="Unassembled WGS sequence"/>
</dbReference>
<protein>
    <submittedName>
        <fullName evidence="4">TRAP transporter substrate-binding protein</fullName>
    </submittedName>
</protein>
<dbReference type="Gene3D" id="3.40.190.170">
    <property type="entry name" value="Bacterial extracellular solute-binding protein, family 7"/>
    <property type="match status" value="1"/>
</dbReference>
<comment type="caution">
    <text evidence="4">The sequence shown here is derived from an EMBL/GenBank/DDBJ whole genome shotgun (WGS) entry which is preliminary data.</text>
</comment>
<keyword evidence="2" id="KW-0813">Transport</keyword>
<dbReference type="CDD" id="cd13674">
    <property type="entry name" value="PBP2_TRAP_SBP_like_1"/>
    <property type="match status" value="1"/>
</dbReference>
<proteinExistence type="inferred from homology"/>